<dbReference type="AlphaFoldDB" id="A0BXF4"/>
<dbReference type="OrthoDB" id="6344460at2759"/>
<organism evidence="4 5">
    <name type="scientific">Paramecium tetraurelia</name>
    <dbReference type="NCBI Taxonomy" id="5888"/>
    <lineage>
        <taxon>Eukaryota</taxon>
        <taxon>Sar</taxon>
        <taxon>Alveolata</taxon>
        <taxon>Ciliophora</taxon>
        <taxon>Intramacronucleata</taxon>
        <taxon>Oligohymenophorea</taxon>
        <taxon>Peniculida</taxon>
        <taxon>Parameciidae</taxon>
        <taxon>Paramecium</taxon>
    </lineage>
</organism>
<feature type="coiled-coil region" evidence="1">
    <location>
        <begin position="506"/>
        <end position="570"/>
    </location>
</feature>
<evidence type="ECO:0000259" key="3">
    <source>
        <dbReference type="PROSITE" id="PS50020"/>
    </source>
</evidence>
<keyword evidence="1" id="KW-0175">Coiled coil</keyword>
<dbReference type="KEGG" id="ptm:GSPATT00033074001"/>
<dbReference type="PANTHER" id="PTHR21715">
    <property type="entry name" value="RH04127P"/>
    <property type="match status" value="1"/>
</dbReference>
<dbReference type="Gene3D" id="3.30.1470.10">
    <property type="entry name" value="Photosystem I PsaD, reaction center subunit II"/>
    <property type="match status" value="1"/>
</dbReference>
<feature type="coiled-coil region" evidence="1">
    <location>
        <begin position="270"/>
        <end position="304"/>
    </location>
</feature>
<feature type="domain" description="WW" evidence="3">
    <location>
        <begin position="51"/>
        <end position="84"/>
    </location>
</feature>
<feature type="region of interest" description="Disordered" evidence="2">
    <location>
        <begin position="97"/>
        <end position="136"/>
    </location>
</feature>
<dbReference type="RefSeq" id="XP_001430619.1">
    <property type="nucleotide sequence ID" value="XM_001430582.1"/>
</dbReference>
<dbReference type="EMBL" id="CT868024">
    <property type="protein sequence ID" value="CAK63221.1"/>
    <property type="molecule type" value="Genomic_DNA"/>
</dbReference>
<dbReference type="HOGENOM" id="CLU_368629_0_0_1"/>
<dbReference type="InterPro" id="IPR001202">
    <property type="entry name" value="WW_dom"/>
</dbReference>
<name>A0BXF4_PARTE</name>
<reference evidence="4 5" key="1">
    <citation type="journal article" date="2006" name="Nature">
        <title>Global trends of whole-genome duplications revealed by the ciliate Paramecium tetraurelia.</title>
        <authorList>
            <consortium name="Genoscope"/>
            <person name="Aury J.-M."/>
            <person name="Jaillon O."/>
            <person name="Duret L."/>
            <person name="Noel B."/>
            <person name="Jubin C."/>
            <person name="Porcel B.M."/>
            <person name="Segurens B."/>
            <person name="Daubin V."/>
            <person name="Anthouard V."/>
            <person name="Aiach N."/>
            <person name="Arnaiz O."/>
            <person name="Billaut A."/>
            <person name="Beisson J."/>
            <person name="Blanc I."/>
            <person name="Bouhouche K."/>
            <person name="Camara F."/>
            <person name="Duharcourt S."/>
            <person name="Guigo R."/>
            <person name="Gogendeau D."/>
            <person name="Katinka M."/>
            <person name="Keller A.-M."/>
            <person name="Kissmehl R."/>
            <person name="Klotz C."/>
            <person name="Koll F."/>
            <person name="Le Moue A."/>
            <person name="Lepere C."/>
            <person name="Malinsky S."/>
            <person name="Nowacki M."/>
            <person name="Nowak J.K."/>
            <person name="Plattner H."/>
            <person name="Poulain J."/>
            <person name="Ruiz F."/>
            <person name="Serrano V."/>
            <person name="Zagulski M."/>
            <person name="Dessen P."/>
            <person name="Betermier M."/>
            <person name="Weissenbach J."/>
            <person name="Scarpelli C."/>
            <person name="Schachter V."/>
            <person name="Sperling L."/>
            <person name="Meyer E."/>
            <person name="Cohen J."/>
            <person name="Wincker P."/>
        </authorList>
    </citation>
    <scope>NUCLEOTIDE SEQUENCE [LARGE SCALE GENOMIC DNA]</scope>
    <source>
        <strain evidence="4 5">Stock d4-2</strain>
    </source>
</reference>
<evidence type="ECO:0000313" key="5">
    <source>
        <dbReference type="Proteomes" id="UP000000600"/>
    </source>
</evidence>
<dbReference type="InParanoid" id="A0BXF4"/>
<dbReference type="OMA" id="LHDMEND"/>
<dbReference type="InterPro" id="IPR053233">
    <property type="entry name" value="ABRA-related"/>
</dbReference>
<dbReference type="PANTHER" id="PTHR21715:SF0">
    <property type="entry name" value="RH04127P"/>
    <property type="match status" value="1"/>
</dbReference>
<proteinExistence type="predicted"/>
<keyword evidence="5" id="KW-1185">Reference proteome</keyword>
<evidence type="ECO:0000256" key="2">
    <source>
        <dbReference type="SAM" id="MobiDB-lite"/>
    </source>
</evidence>
<dbReference type="GeneID" id="5016403"/>
<gene>
    <name evidence="4" type="ORF">GSPATT00033074001</name>
</gene>
<sequence>MMRAEFQILEEEIDEDYEPSREEILEYAECLGMSPRSDTKYFHIAREGLKTPLPPPWRPAQLRNGDIVYYNPVTKVLQQEHPLDEYFKRKYIEEKKKDVQNSQPSKTSKKLKGLCEQLREPTTQETTQKTEKKLQQATDISQNNLSDVPLLNESVQLQEQFELIDNQFKFELTQYEKEQESFVMLYKMNRAKQFEQDKQDISDSSFEDFNLNVPEKALQIRQKFLNQKEELKIKIQEETDQKLITEQSKLTEQSASKLLDYKAAKSIKNEQRIQQLQSEWESKLQSLKQKIKSTQKELDDKKLQQQSMVSQQQSNIQAKWLKIQGQYEKQIQKEYQQILLNMDEILKQKKNDIVIQLKQVKLQKSQELHNLYKENNEFNIKKRLREIYREKLELAKVSNLHDMENDVKQEEISQFEQMTENIINYKNLLRTNFVKLKQQQIDNERAYLNNYYKEQLQVFKVENFKSTELQIQKLELSQIVMANQSFSQLDNSQLKVQINPDNRIQKKELELQIQEYRTRIENLKSRLSNMDQTKRDEEFLIKVLNQNDKINFLQQSLQEQDNILNELTKLYVSQPVMTNKGSQQTPKLQEQDQLVNSVEQEIQWLVLQKERLKYDKKKLQKSYEKLSLLASTNDQVETYNKCVNVVRNNQQILKNCEYIITQMQFNCQQYKQTKLIQYLKENDKLQEELQTQKSLIGSISQMQLDTSFPIYKQVSQSFHQSDSFDQSYLKQQTNNQKQLLRDIKDSLNKSMLSRMY</sequence>
<dbReference type="eggNOG" id="ENOG502RT18">
    <property type="taxonomic scope" value="Eukaryota"/>
</dbReference>
<evidence type="ECO:0000256" key="1">
    <source>
        <dbReference type="SAM" id="Coils"/>
    </source>
</evidence>
<evidence type="ECO:0000313" key="4">
    <source>
        <dbReference type="EMBL" id="CAK63221.1"/>
    </source>
</evidence>
<dbReference type="Proteomes" id="UP000000600">
    <property type="component" value="Unassembled WGS sequence"/>
</dbReference>
<dbReference type="PROSITE" id="PS50020">
    <property type="entry name" value="WW_DOMAIN_2"/>
    <property type="match status" value="1"/>
</dbReference>
<protein>
    <recommendedName>
        <fullName evidence="3">WW domain-containing protein</fullName>
    </recommendedName>
</protein>
<dbReference type="STRING" id="5888.A0BXF4"/>
<accession>A0BXF4</accession>